<protein>
    <recommendedName>
        <fullName evidence="3">DNA topoisomerase</fullName>
        <ecNumber evidence="3">5.6.2.1</ecNumber>
    </recommendedName>
</protein>
<evidence type="ECO:0000313" key="10">
    <source>
        <dbReference type="EMBL" id="SAK60312.1"/>
    </source>
</evidence>
<comment type="caution">
    <text evidence="10">The sequence shown here is derived from an EMBL/GenBank/DDBJ whole genome shotgun (WGS) entry which is preliminary data.</text>
</comment>
<evidence type="ECO:0000259" key="9">
    <source>
        <dbReference type="Pfam" id="PF21338"/>
    </source>
</evidence>
<evidence type="ECO:0000256" key="4">
    <source>
        <dbReference type="ARBA" id="ARBA00023029"/>
    </source>
</evidence>
<dbReference type="InterPro" id="IPR001631">
    <property type="entry name" value="TopoI"/>
</dbReference>
<evidence type="ECO:0000313" key="11">
    <source>
        <dbReference type="Proteomes" id="UP000054978"/>
    </source>
</evidence>
<dbReference type="GO" id="GO:0003917">
    <property type="term" value="F:DNA topoisomerase type I (single strand cut, ATP-independent) activity"/>
    <property type="evidence" value="ECO:0007669"/>
    <property type="project" value="UniProtKB-EC"/>
</dbReference>
<dbReference type="STRING" id="1777144.AWB83_02215"/>
<feature type="region of interest" description="Disordered" evidence="7">
    <location>
        <begin position="1"/>
        <end position="37"/>
    </location>
</feature>
<dbReference type="GO" id="GO:0006265">
    <property type="term" value="P:DNA topological change"/>
    <property type="evidence" value="ECO:0007669"/>
    <property type="project" value="InterPro"/>
</dbReference>
<dbReference type="EMBL" id="FCOB02000009">
    <property type="protein sequence ID" value="SAK60312.1"/>
    <property type="molecule type" value="Genomic_DNA"/>
</dbReference>
<evidence type="ECO:0000256" key="2">
    <source>
        <dbReference type="ARBA" id="ARBA00006645"/>
    </source>
</evidence>
<keyword evidence="11" id="KW-1185">Reference proteome</keyword>
<feature type="region of interest" description="Disordered" evidence="7">
    <location>
        <begin position="397"/>
        <end position="443"/>
    </location>
</feature>
<evidence type="ECO:0000256" key="6">
    <source>
        <dbReference type="ARBA" id="ARBA00023235"/>
    </source>
</evidence>
<dbReference type="Gene3D" id="1.10.132.120">
    <property type="match status" value="1"/>
</dbReference>
<dbReference type="InterPro" id="IPR035447">
    <property type="entry name" value="DNA_topo_I_N_sf"/>
</dbReference>
<feature type="compositionally biased region" description="Polar residues" evidence="7">
    <location>
        <begin position="434"/>
        <end position="443"/>
    </location>
</feature>
<dbReference type="Pfam" id="PF21338">
    <property type="entry name" value="Top1B_N_bact"/>
    <property type="match status" value="1"/>
</dbReference>
<keyword evidence="5" id="KW-0238">DNA-binding</keyword>
<feature type="compositionally biased region" description="Low complexity" evidence="7">
    <location>
        <begin position="417"/>
        <end position="426"/>
    </location>
</feature>
<evidence type="ECO:0000256" key="5">
    <source>
        <dbReference type="ARBA" id="ARBA00023125"/>
    </source>
</evidence>
<feature type="compositionally biased region" description="Gly residues" evidence="7">
    <location>
        <begin position="13"/>
        <end position="29"/>
    </location>
</feature>
<dbReference type="InterPro" id="IPR011010">
    <property type="entry name" value="DNA_brk_join_enz"/>
</dbReference>
<evidence type="ECO:0000256" key="3">
    <source>
        <dbReference type="ARBA" id="ARBA00012891"/>
    </source>
</evidence>
<comment type="similarity">
    <text evidence="2">Belongs to the type IB topoisomerase family.</text>
</comment>
<feature type="domain" description="DNA topoisomerase I catalytic core eukaryotic-type" evidence="8">
    <location>
        <begin position="115"/>
        <end position="330"/>
    </location>
</feature>
<dbReference type="SUPFAM" id="SSF55869">
    <property type="entry name" value="DNA topoisomerase I domain"/>
    <property type="match status" value="1"/>
</dbReference>
<keyword evidence="6" id="KW-0413">Isomerase</keyword>
<dbReference type="Pfam" id="PF01028">
    <property type="entry name" value="Topoisom_I"/>
    <property type="match status" value="1"/>
</dbReference>
<evidence type="ECO:0000259" key="8">
    <source>
        <dbReference type="Pfam" id="PF01028"/>
    </source>
</evidence>
<name>A0A158AR75_9BURK</name>
<dbReference type="InterPro" id="IPR014711">
    <property type="entry name" value="TopoI_cat_a-hlx-sub_euk"/>
</dbReference>
<dbReference type="AlphaFoldDB" id="A0A158AR75"/>
<proteinExistence type="inferred from homology"/>
<dbReference type="Proteomes" id="UP000054978">
    <property type="component" value="Unassembled WGS sequence"/>
</dbReference>
<dbReference type="PROSITE" id="PS52038">
    <property type="entry name" value="TOPO_IB_2"/>
    <property type="match status" value="1"/>
</dbReference>
<dbReference type="SUPFAM" id="SSF56349">
    <property type="entry name" value="DNA breaking-rejoining enzymes"/>
    <property type="match status" value="1"/>
</dbReference>
<dbReference type="GO" id="GO:0003677">
    <property type="term" value="F:DNA binding"/>
    <property type="evidence" value="ECO:0007669"/>
    <property type="project" value="UniProtKB-KW"/>
</dbReference>
<dbReference type="CDD" id="cd00659">
    <property type="entry name" value="Topo_IB_C"/>
    <property type="match status" value="1"/>
</dbReference>
<organism evidence="10 11">
    <name type="scientific">Caballeronia ptereochthonis</name>
    <dbReference type="NCBI Taxonomy" id="1777144"/>
    <lineage>
        <taxon>Bacteria</taxon>
        <taxon>Pseudomonadati</taxon>
        <taxon>Pseudomonadota</taxon>
        <taxon>Betaproteobacteria</taxon>
        <taxon>Burkholderiales</taxon>
        <taxon>Burkholderiaceae</taxon>
        <taxon>Caballeronia</taxon>
    </lineage>
</organism>
<dbReference type="PRINTS" id="PR00416">
    <property type="entry name" value="EUTPISMRASEI"/>
</dbReference>
<dbReference type="Gene3D" id="3.90.15.10">
    <property type="entry name" value="Topoisomerase I, Chain A, domain 3"/>
    <property type="match status" value="1"/>
</dbReference>
<dbReference type="RefSeq" id="WP_244197666.1">
    <property type="nucleotide sequence ID" value="NZ_FCOB02000009.1"/>
</dbReference>
<comment type="catalytic activity">
    <reaction evidence="1">
        <text>ATP-independent breakage of single-stranded DNA, followed by passage and rejoining.</text>
        <dbReference type="EC" id="5.6.2.1"/>
    </reaction>
</comment>
<sequence>MARIGQNARTDEAGGGAASDSLTGGGQGCPGDLPPGLRYMDDSRRGYTREWIDGAFAYFNTQGKRIDDDAEVRRIDALAIPPAYTDVWICPDARGHLQATGRDARGRKQYRYHPQWRETRDANKYERLLAFGAILPKLRARVARDLSLEGMPRNKVLATVVRLLDTTLIRVGSEEYARENRSYGLTTLRKRHLKVSAGMLRLKFRGKSGIEHDVAVSDARVARIVRRCMDLPGQDLFQYLDADGTRRSVSSSDINEYLRDITGADFTAKDYRTWAGSVFALAALGRLKWETVTEARRHVVGTIREVAQLLRNTPAVCRKCYVHPAVIEAFEAGELAGTMPASRRRGLRTDEAALAIFLERDAKRRAREAARKHPKGADAGDARLTRLLAESGRKARAGALKRSGKRAASQALEQVAKKPAPKAARPASKKLARTRSQTAVAIG</sequence>
<feature type="domain" description="DNA topoisomerase IB N-terminal" evidence="9">
    <location>
        <begin position="56"/>
        <end position="103"/>
    </location>
</feature>
<keyword evidence="4" id="KW-0799">Topoisomerase</keyword>
<dbReference type="InterPro" id="IPR013500">
    <property type="entry name" value="TopoI_cat_euk"/>
</dbReference>
<dbReference type="InterPro" id="IPR049331">
    <property type="entry name" value="Top1B_N_bact"/>
</dbReference>
<evidence type="ECO:0000256" key="1">
    <source>
        <dbReference type="ARBA" id="ARBA00000213"/>
    </source>
</evidence>
<evidence type="ECO:0000256" key="7">
    <source>
        <dbReference type="SAM" id="MobiDB-lite"/>
    </source>
</evidence>
<accession>A0A158AR75</accession>
<gene>
    <name evidence="10" type="ORF">AWB83_02215</name>
</gene>
<dbReference type="Gene3D" id="3.30.66.10">
    <property type="entry name" value="DNA topoisomerase I domain"/>
    <property type="match status" value="1"/>
</dbReference>
<reference evidence="10" key="1">
    <citation type="submission" date="2016-01" db="EMBL/GenBank/DDBJ databases">
        <authorList>
            <person name="Peeters C."/>
        </authorList>
    </citation>
    <scope>NUCLEOTIDE SEQUENCE [LARGE SCALE GENOMIC DNA]</scope>
    <source>
        <strain evidence="10">LMG 29326</strain>
    </source>
</reference>
<dbReference type="EC" id="5.6.2.1" evidence="3"/>